<gene>
    <name evidence="1" type="ORF">O9G_003208</name>
    <name evidence="2" type="ORF">ROZALSC1DRAFT_27531</name>
</gene>
<evidence type="ECO:0000313" key="3">
    <source>
        <dbReference type="Proteomes" id="UP000030755"/>
    </source>
</evidence>
<protein>
    <submittedName>
        <fullName evidence="1">Uncharacterized protein</fullName>
    </submittedName>
</protein>
<reference evidence="2" key="3">
    <citation type="submission" date="2018-08" db="EMBL/GenBank/DDBJ databases">
        <title>Leveraging single-cell genomics to expand the Fungal Tree of Life.</title>
        <authorList>
            <consortium name="DOE Joint Genome Institute"/>
            <person name="Ahrendt S.R."/>
            <person name="Quandt C.A."/>
            <person name="Ciobanu D."/>
            <person name="Clum A."/>
            <person name="Salamov A."/>
            <person name="Andreopoulos B."/>
            <person name="Cheng J.-F."/>
            <person name="Woyke T."/>
            <person name="Pelin A."/>
            <person name="Henrissat B."/>
            <person name="Reynolds N."/>
            <person name="Benny G.L."/>
            <person name="Smith M.E."/>
            <person name="James T.Y."/>
            <person name="Grigoriev I.V."/>
        </authorList>
    </citation>
    <scope>NUCLEOTIDE SEQUENCE</scope>
    <source>
        <strain evidence="2">CSF55</strain>
    </source>
</reference>
<organism evidence="1 3">
    <name type="scientific">Rozella allomycis (strain CSF55)</name>
    <dbReference type="NCBI Taxonomy" id="988480"/>
    <lineage>
        <taxon>Eukaryota</taxon>
        <taxon>Fungi</taxon>
        <taxon>Fungi incertae sedis</taxon>
        <taxon>Cryptomycota</taxon>
        <taxon>Cryptomycota incertae sedis</taxon>
        <taxon>Rozella</taxon>
    </lineage>
</organism>
<dbReference type="Proteomes" id="UP000030755">
    <property type="component" value="Unassembled WGS sequence"/>
</dbReference>
<dbReference type="Proteomes" id="UP000281549">
    <property type="component" value="Unassembled WGS sequence"/>
</dbReference>
<keyword evidence="3" id="KW-1185">Reference proteome</keyword>
<dbReference type="AlphaFoldDB" id="A0A075AXP9"/>
<dbReference type="EMBL" id="KE560897">
    <property type="protein sequence ID" value="EPZ35022.1"/>
    <property type="molecule type" value="Genomic_DNA"/>
</dbReference>
<reference evidence="1 3" key="1">
    <citation type="journal article" date="2013" name="Curr. Biol.">
        <title>Shared signatures of parasitism and phylogenomics unite Cryptomycota and microsporidia.</title>
        <authorList>
            <person name="James T.Y."/>
            <person name="Pelin A."/>
            <person name="Bonen L."/>
            <person name="Ahrendt S."/>
            <person name="Sain D."/>
            <person name="Corradi N."/>
            <person name="Stajich J.E."/>
        </authorList>
    </citation>
    <scope>NUCLEOTIDE SEQUENCE [LARGE SCALE GENOMIC DNA]</scope>
    <source>
        <strain evidence="1">CSF55</strain>
        <strain evidence="1">CSF55</strain>
    </source>
</reference>
<evidence type="ECO:0000313" key="4">
    <source>
        <dbReference type="Proteomes" id="UP000281549"/>
    </source>
</evidence>
<accession>A0A075AXP9</accession>
<evidence type="ECO:0000313" key="1">
    <source>
        <dbReference type="EMBL" id="EPZ35022.1"/>
    </source>
</evidence>
<evidence type="ECO:0000313" key="2">
    <source>
        <dbReference type="EMBL" id="RKP21032.1"/>
    </source>
</evidence>
<dbReference type="HOGENOM" id="CLU_797292_0_0_1"/>
<reference evidence="4" key="2">
    <citation type="journal article" date="2018" name="Nat. Microbiol.">
        <title>Leveraging single-cell genomics to expand the fungal tree of life.</title>
        <authorList>
            <person name="Ahrendt S.R."/>
            <person name="Quandt C.A."/>
            <person name="Ciobanu D."/>
            <person name="Clum A."/>
            <person name="Salamov A."/>
            <person name="Andreopoulos B."/>
            <person name="Cheng J.F."/>
            <person name="Woyke T."/>
            <person name="Pelin A."/>
            <person name="Henrissat B."/>
            <person name="Reynolds N.K."/>
            <person name="Benny G.L."/>
            <person name="Smith M.E."/>
            <person name="James T.Y."/>
            <person name="Grigoriev I.V."/>
        </authorList>
    </citation>
    <scope>NUCLEOTIDE SEQUENCE [LARGE SCALE GENOMIC DNA]</scope>
    <source>
        <strain evidence="4">CSF55</strain>
    </source>
</reference>
<proteinExistence type="predicted"/>
<name>A0A075AXP9_ROZAC</name>
<sequence>MTFYVSMMKVIADDSMIISVLLCLVGILLTGQVKGQDPSLNSINYEINFGPIVQIKNIAKAVLNMTFEQQSDYLTAHANNTLAKMHINVDSYLKFGKESADSEFSDFKEWVTSSLEDKIDWIKSRLEEKAELKKAVMSFVERFKMKQISLFDAYYFIDSADFIFKHIGAYKKLTDSYSFDKFLLKYNFERVNNIYARPNVEDLTDPFDSPMVAFPSIARHEFYFMDEIAKDRIVDELARVALPVVGCYERAQDMKSRNTIIDNLQKEFYSKLKNNLQGMDHSTSFYFSKLLAVRFLSIVHDIDDGSETVETNTSEEIIGAFPVDTVDISQIIKIYKLHILVMTILPKA</sequence>
<dbReference type="EMBL" id="ML004996">
    <property type="protein sequence ID" value="RKP21032.1"/>
    <property type="molecule type" value="Genomic_DNA"/>
</dbReference>